<dbReference type="SMART" id="SM00563">
    <property type="entry name" value="PlsC"/>
    <property type="match status" value="1"/>
</dbReference>
<evidence type="ECO:0000313" key="3">
    <source>
        <dbReference type="Proteomes" id="UP001597383"/>
    </source>
</evidence>
<dbReference type="GO" id="GO:0016746">
    <property type="term" value="F:acyltransferase activity"/>
    <property type="evidence" value="ECO:0007669"/>
    <property type="project" value="UniProtKB-KW"/>
</dbReference>
<dbReference type="RefSeq" id="WP_377555251.1">
    <property type="nucleotide sequence ID" value="NZ_JBHUHQ010000009.1"/>
</dbReference>
<feature type="domain" description="Phospholipid/glycerol acyltransferase" evidence="1">
    <location>
        <begin position="43"/>
        <end position="155"/>
    </location>
</feature>
<keyword evidence="3" id="KW-1185">Reference proteome</keyword>
<name>A0ABW4VYB2_9BACI</name>
<reference evidence="3" key="1">
    <citation type="journal article" date="2019" name="Int. J. Syst. Evol. Microbiol.">
        <title>The Global Catalogue of Microorganisms (GCM) 10K type strain sequencing project: providing services to taxonomists for standard genome sequencing and annotation.</title>
        <authorList>
            <consortium name="The Broad Institute Genomics Platform"/>
            <consortium name="The Broad Institute Genome Sequencing Center for Infectious Disease"/>
            <person name="Wu L."/>
            <person name="Ma J."/>
        </authorList>
    </citation>
    <scope>NUCLEOTIDE SEQUENCE [LARGE SCALE GENOMIC DNA]</scope>
    <source>
        <strain evidence="3">R28</strain>
    </source>
</reference>
<proteinExistence type="predicted"/>
<comment type="caution">
    <text evidence="2">The sequence shown here is derived from an EMBL/GenBank/DDBJ whole genome shotgun (WGS) entry which is preliminary data.</text>
</comment>
<accession>A0ABW4VYB2</accession>
<dbReference type="InterPro" id="IPR002123">
    <property type="entry name" value="Plipid/glycerol_acylTrfase"/>
</dbReference>
<dbReference type="SUPFAM" id="SSF69593">
    <property type="entry name" value="Glycerol-3-phosphate (1)-acyltransferase"/>
    <property type="match status" value="1"/>
</dbReference>
<dbReference type="EMBL" id="JBHUHQ010000009">
    <property type="protein sequence ID" value="MFD2043525.1"/>
    <property type="molecule type" value="Genomic_DNA"/>
</dbReference>
<organism evidence="2 3">
    <name type="scientific">Ornithinibacillus salinisoli</name>
    <dbReference type="NCBI Taxonomy" id="1848459"/>
    <lineage>
        <taxon>Bacteria</taxon>
        <taxon>Bacillati</taxon>
        <taxon>Bacillota</taxon>
        <taxon>Bacilli</taxon>
        <taxon>Bacillales</taxon>
        <taxon>Bacillaceae</taxon>
        <taxon>Ornithinibacillus</taxon>
    </lineage>
</organism>
<dbReference type="Pfam" id="PF01553">
    <property type="entry name" value="Acyltransferase"/>
    <property type="match status" value="1"/>
</dbReference>
<evidence type="ECO:0000259" key="1">
    <source>
        <dbReference type="SMART" id="SM00563"/>
    </source>
</evidence>
<dbReference type="Proteomes" id="UP001597383">
    <property type="component" value="Unassembled WGS sequence"/>
</dbReference>
<keyword evidence="2" id="KW-0808">Transferase</keyword>
<keyword evidence="2" id="KW-0012">Acyltransferase</keyword>
<dbReference type="CDD" id="cd07989">
    <property type="entry name" value="LPLAT_AGPAT-like"/>
    <property type="match status" value="1"/>
</dbReference>
<gene>
    <name evidence="2" type="ORF">ACFSJF_04455</name>
</gene>
<sequence length="406" mass="47454">MSIEKKPGKLAQALLLTPIRAYINTRSRIIIKRNDTEDMNGPYVILANHVNNWDPLFLNCYVKEPICFITGETLFRHPLLKRVLDFTGAIPKMKFKNDTRTIRSVLKAKKHDRVIGIFPEGNRNWDGRTEPLIYSTAKLVKLLDLPVVIATIRGGYLSHPRWANSHRKGLISISFVKTWDVGDFKNESPQSIHSKLTNALKYDEIGWQSEEQAQYNGKNLANYLERLLFSCPSCQRIGNLFSTNDIFRCKQCGYTVRYTPLGTFEPEQNKLYFSTVHDWNMWQLNLLEETLFDPAWSNDWNQNLRDSVKLFVSDNERPFQLESSGTISWNTTSPDLLCYQDNNGKQYHFPIQDIEGINIHLHHKLDFFLKNKLYRIVFYHPRTSAYKWLKTIQFLQATKSRKLKEI</sequence>
<evidence type="ECO:0000313" key="2">
    <source>
        <dbReference type="EMBL" id="MFD2043525.1"/>
    </source>
</evidence>
<protein>
    <submittedName>
        <fullName evidence="2">Lysophospholipid acyltransferase family protein</fullName>
    </submittedName>
</protein>